<dbReference type="RefSeq" id="XP_032813777.1">
    <property type="nucleotide sequence ID" value="XM_032957886.1"/>
</dbReference>
<feature type="compositionally biased region" description="Low complexity" evidence="4">
    <location>
        <begin position="390"/>
        <end position="401"/>
    </location>
</feature>
<dbReference type="PANTHER" id="PTHR25465:SF14">
    <property type="entry name" value="E3 UBIQUITIN-PROTEIN LIGASE TRIM65"/>
    <property type="match status" value="1"/>
</dbReference>
<feature type="region of interest" description="Disordered" evidence="4">
    <location>
        <begin position="275"/>
        <end position="298"/>
    </location>
</feature>
<protein>
    <submittedName>
        <fullName evidence="7">Uncharacterized protein LOC116944324</fullName>
    </submittedName>
</protein>
<feature type="compositionally biased region" description="Gly residues" evidence="4">
    <location>
        <begin position="367"/>
        <end position="383"/>
    </location>
</feature>
<evidence type="ECO:0000313" key="7">
    <source>
        <dbReference type="RefSeq" id="XP_032813777.1"/>
    </source>
</evidence>
<keyword evidence="6" id="KW-1185">Reference proteome</keyword>
<organism evidence="6 7">
    <name type="scientific">Petromyzon marinus</name>
    <name type="common">Sea lamprey</name>
    <dbReference type="NCBI Taxonomy" id="7757"/>
    <lineage>
        <taxon>Eukaryota</taxon>
        <taxon>Metazoa</taxon>
        <taxon>Chordata</taxon>
        <taxon>Craniata</taxon>
        <taxon>Vertebrata</taxon>
        <taxon>Cyclostomata</taxon>
        <taxon>Hyperoartia</taxon>
        <taxon>Petromyzontiformes</taxon>
        <taxon>Petromyzontidae</taxon>
        <taxon>Petromyzon</taxon>
    </lineage>
</organism>
<accession>A0AAJ7T9J5</accession>
<feature type="compositionally biased region" description="Low complexity" evidence="4">
    <location>
        <begin position="354"/>
        <end position="366"/>
    </location>
</feature>
<feature type="compositionally biased region" description="Low complexity" evidence="4">
    <location>
        <begin position="311"/>
        <end position="323"/>
    </location>
</feature>
<dbReference type="InterPro" id="IPR001870">
    <property type="entry name" value="B30.2/SPRY"/>
</dbReference>
<dbReference type="PROSITE" id="PS50188">
    <property type="entry name" value="B302_SPRY"/>
    <property type="match status" value="1"/>
</dbReference>
<dbReference type="GO" id="GO:0005737">
    <property type="term" value="C:cytoplasm"/>
    <property type="evidence" value="ECO:0007669"/>
    <property type="project" value="UniProtKB-ARBA"/>
</dbReference>
<evidence type="ECO:0000256" key="1">
    <source>
        <dbReference type="ARBA" id="ARBA00022723"/>
    </source>
</evidence>
<evidence type="ECO:0000259" key="5">
    <source>
        <dbReference type="PROSITE" id="PS50188"/>
    </source>
</evidence>
<dbReference type="InterPro" id="IPR003879">
    <property type="entry name" value="Butyrophylin_SPRY"/>
</dbReference>
<dbReference type="InterPro" id="IPR013320">
    <property type="entry name" value="ConA-like_dom_sf"/>
</dbReference>
<dbReference type="Pfam" id="PF00622">
    <property type="entry name" value="SPRY"/>
    <property type="match status" value="1"/>
</dbReference>
<keyword evidence="2" id="KW-0863">Zinc-finger</keyword>
<keyword evidence="3" id="KW-0862">Zinc</keyword>
<dbReference type="SUPFAM" id="SSF49899">
    <property type="entry name" value="Concanavalin A-like lectins/glucanases"/>
    <property type="match status" value="1"/>
</dbReference>
<dbReference type="InterPro" id="IPR003877">
    <property type="entry name" value="SPRY_dom"/>
</dbReference>
<dbReference type="AlphaFoldDB" id="A0AAJ7T9J5"/>
<feature type="region of interest" description="Disordered" evidence="4">
    <location>
        <begin position="352"/>
        <end position="419"/>
    </location>
</feature>
<evidence type="ECO:0000313" key="6">
    <source>
        <dbReference type="Proteomes" id="UP001318040"/>
    </source>
</evidence>
<dbReference type="InterPro" id="IPR043136">
    <property type="entry name" value="B30.2/SPRY_sf"/>
</dbReference>
<dbReference type="GO" id="GO:0008270">
    <property type="term" value="F:zinc ion binding"/>
    <property type="evidence" value="ECO:0007669"/>
    <property type="project" value="UniProtKB-KW"/>
</dbReference>
<dbReference type="PANTHER" id="PTHR25465">
    <property type="entry name" value="B-BOX DOMAIN CONTAINING"/>
    <property type="match status" value="1"/>
</dbReference>
<evidence type="ECO:0000256" key="2">
    <source>
        <dbReference type="ARBA" id="ARBA00022771"/>
    </source>
</evidence>
<keyword evidence="1" id="KW-0479">Metal-binding</keyword>
<sequence length="512" mass="54780">MRRPCARLPTLTNDASFFASQDAEEMRKCIADLERRPTLIGDKVHVDERRLQNMLVGVNNIQNQLKRLLPRPWAYASNLTLDPDTANVDLVLSSDLLTVSNRRSATSVSDCLSTSPIPTPVDDNPNRFDMTFNVLCKQRFSSGTHYFEVSVRNKEAWTVGVVSEGFKRKGTGLDTLIGKNPHSWALVATHGNLHAWHNNKAEQLKDCKRFERLGILLRYDNGQLSFYNADTNLALYTFNAAFSGALTVALNTRGVVRGKNTQPLSLCPLRLEMERNDSGRGDDALSVGSGREHHRPRTLTNVIGDHFRAALSSPRSAPASRASTPDHSRASPTDARESSIHLWLGKQAAMLHKAGPSSGSPGAGVVRAGGGGGGGGGGAGGTGWDPQRASCTSSSYSSWSSEVTEPPYEESSSDDAISVDSRVSTSTRASWSVSEILAAAAAAAAAPETPSANGLRAARALSSLDVRRINEVGRGGGGEGGGPLRIKALDKVRNALQPRLKSGPASNSYVVK</sequence>
<feature type="compositionally biased region" description="Basic and acidic residues" evidence="4">
    <location>
        <begin position="324"/>
        <end position="337"/>
    </location>
</feature>
<proteinExistence type="predicted"/>
<reference evidence="7" key="1">
    <citation type="submission" date="2025-08" db="UniProtKB">
        <authorList>
            <consortium name="RefSeq"/>
        </authorList>
    </citation>
    <scope>IDENTIFICATION</scope>
    <source>
        <tissue evidence="7">Sperm</tissue>
    </source>
</reference>
<dbReference type="SMART" id="SM00449">
    <property type="entry name" value="SPRY"/>
    <property type="match status" value="1"/>
</dbReference>
<dbReference type="SMART" id="SM00589">
    <property type="entry name" value="PRY"/>
    <property type="match status" value="1"/>
</dbReference>
<feature type="domain" description="B30.2/SPRY" evidence="5">
    <location>
        <begin position="59"/>
        <end position="273"/>
    </location>
</feature>
<evidence type="ECO:0000256" key="3">
    <source>
        <dbReference type="ARBA" id="ARBA00022833"/>
    </source>
</evidence>
<name>A0AAJ7T9J5_PETMA</name>
<evidence type="ECO:0000256" key="4">
    <source>
        <dbReference type="SAM" id="MobiDB-lite"/>
    </source>
</evidence>
<dbReference type="Gene3D" id="2.60.120.920">
    <property type="match status" value="1"/>
</dbReference>
<dbReference type="KEGG" id="pmrn:116944324"/>
<gene>
    <name evidence="7" type="primary">LOC116944324</name>
</gene>
<feature type="region of interest" description="Disordered" evidence="4">
    <location>
        <begin position="311"/>
        <end position="337"/>
    </location>
</feature>
<dbReference type="Pfam" id="PF13765">
    <property type="entry name" value="PRY"/>
    <property type="match status" value="1"/>
</dbReference>
<dbReference type="PRINTS" id="PR01407">
    <property type="entry name" value="BUTYPHLNCDUF"/>
</dbReference>
<dbReference type="InterPro" id="IPR006574">
    <property type="entry name" value="PRY"/>
</dbReference>
<dbReference type="InterPro" id="IPR051051">
    <property type="entry name" value="E3_ubiq-ligase_TRIM/RNF"/>
</dbReference>
<dbReference type="Proteomes" id="UP001318040">
    <property type="component" value="Chromosome 21"/>
</dbReference>